<dbReference type="PANTHER" id="PTHR33623">
    <property type="entry name" value="OS04G0572500 PROTEIN"/>
    <property type="match status" value="1"/>
</dbReference>
<accession>A0A2K3MFV6</accession>
<dbReference type="Proteomes" id="UP000236291">
    <property type="component" value="Unassembled WGS sequence"/>
</dbReference>
<feature type="non-terminal residue" evidence="2">
    <location>
        <position position="65"/>
    </location>
</feature>
<dbReference type="EMBL" id="ASHM01063057">
    <property type="protein sequence ID" value="PNX90511.1"/>
    <property type="molecule type" value="Genomic_DNA"/>
</dbReference>
<organism evidence="2 4">
    <name type="scientific">Trifolium pratense</name>
    <name type="common">Red clover</name>
    <dbReference type="NCBI Taxonomy" id="57577"/>
    <lineage>
        <taxon>Eukaryota</taxon>
        <taxon>Viridiplantae</taxon>
        <taxon>Streptophyta</taxon>
        <taxon>Embryophyta</taxon>
        <taxon>Tracheophyta</taxon>
        <taxon>Spermatophyta</taxon>
        <taxon>Magnoliopsida</taxon>
        <taxon>eudicotyledons</taxon>
        <taxon>Gunneridae</taxon>
        <taxon>Pentapetalae</taxon>
        <taxon>rosids</taxon>
        <taxon>fabids</taxon>
        <taxon>Fabales</taxon>
        <taxon>Fabaceae</taxon>
        <taxon>Papilionoideae</taxon>
        <taxon>50 kb inversion clade</taxon>
        <taxon>NPAAA clade</taxon>
        <taxon>Hologalegina</taxon>
        <taxon>IRL clade</taxon>
        <taxon>Trifolieae</taxon>
        <taxon>Trifolium</taxon>
    </lineage>
</organism>
<evidence type="ECO:0000313" key="3">
    <source>
        <dbReference type="EMBL" id="PNX90511.1"/>
    </source>
</evidence>
<dbReference type="AlphaFoldDB" id="A0A2K3MFV6"/>
<reference evidence="2 4" key="2">
    <citation type="journal article" date="2017" name="Front. Plant Sci.">
        <title>Gene Classification and Mining of Molecular Markers Useful in Red Clover (Trifolium pratense) Breeding.</title>
        <authorList>
            <person name="Istvanek J."/>
            <person name="Dluhosova J."/>
            <person name="Dluhos P."/>
            <person name="Patkova L."/>
            <person name="Nedelnik J."/>
            <person name="Repkova J."/>
        </authorList>
    </citation>
    <scope>NUCLEOTIDE SEQUENCE [LARGE SCALE GENOMIC DNA]</scope>
    <source>
        <strain evidence="4">cv. Tatra</strain>
        <tissue evidence="2">Young leaves</tissue>
    </source>
</reference>
<proteinExistence type="predicted"/>
<sequence length="65" mass="7555">MDQDKEVDGVNKFQSAKDEEEKEQCSPVSVLDPPFQDYDDDDDDCHENDDEEDDYDLECSYANVQ</sequence>
<dbReference type="PANTHER" id="PTHR33623:SF5">
    <property type="entry name" value="HISTONE-LYSINE N-METHYLTRANSFERASE SETD1B-LIKE PROTEIN"/>
    <property type="match status" value="1"/>
</dbReference>
<gene>
    <name evidence="2" type="ORF">L195_g045776</name>
    <name evidence="3" type="ORF">L195_g046635</name>
</gene>
<evidence type="ECO:0000313" key="2">
    <source>
        <dbReference type="EMBL" id="PNX89654.1"/>
    </source>
</evidence>
<reference evidence="2 4" key="1">
    <citation type="journal article" date="2014" name="Am. J. Bot.">
        <title>Genome assembly and annotation for red clover (Trifolium pratense; Fabaceae).</title>
        <authorList>
            <person name="Istvanek J."/>
            <person name="Jaros M."/>
            <person name="Krenek A."/>
            <person name="Repkova J."/>
        </authorList>
    </citation>
    <scope>NUCLEOTIDE SEQUENCE [LARGE SCALE GENOMIC DNA]</scope>
    <source>
        <strain evidence="4">cv. Tatra</strain>
        <tissue evidence="2">Young leaves</tissue>
    </source>
</reference>
<dbReference type="EMBL" id="ASHM01060471">
    <property type="protein sequence ID" value="PNX89654.1"/>
    <property type="molecule type" value="Genomic_DNA"/>
</dbReference>
<feature type="compositionally biased region" description="Basic and acidic residues" evidence="1">
    <location>
        <begin position="1"/>
        <end position="19"/>
    </location>
</feature>
<name>A0A2K3MFV6_TRIPR</name>
<evidence type="ECO:0000313" key="4">
    <source>
        <dbReference type="Proteomes" id="UP000236291"/>
    </source>
</evidence>
<feature type="region of interest" description="Disordered" evidence="1">
    <location>
        <begin position="1"/>
        <end position="65"/>
    </location>
</feature>
<protein>
    <submittedName>
        <fullName evidence="2">Uncharacterized protein</fullName>
    </submittedName>
</protein>
<feature type="compositionally biased region" description="Acidic residues" evidence="1">
    <location>
        <begin position="37"/>
        <end position="57"/>
    </location>
</feature>
<evidence type="ECO:0000256" key="1">
    <source>
        <dbReference type="SAM" id="MobiDB-lite"/>
    </source>
</evidence>
<comment type="caution">
    <text evidence="2">The sequence shown here is derived from an EMBL/GenBank/DDBJ whole genome shotgun (WGS) entry which is preliminary data.</text>
</comment>